<sequence length="262" mass="30836">MSRNDITPEQIQELLELAAKLRTSDTERNKSEPYDLPTEIMEDLETPKRNLQNNLKQFTKDLIKYEGGRWTQPGGINQNFIPELKQQTMDTYSSIQGKYKDAEKLRSTGRAAMEIYEDLEYIMEHNQNDELLKDIREKIRRLAIFGFASAKQIDVEAKEMARKALRLPTAVRHIEQDDDEEKDLAFSQEAIEQINRVRFETALINKSHQPGHNYDRRQPNYRGGRSRGSFFGNRPRKPWRQQPHHQQNTQTEYTKSNNNNQQ</sequence>
<comment type="caution">
    <text evidence="2">The sequence shown here is derived from an EMBL/GenBank/DDBJ whole genome shotgun (WGS) entry which is preliminary data.</text>
</comment>
<feature type="compositionally biased region" description="Basic residues" evidence="1">
    <location>
        <begin position="234"/>
        <end position="243"/>
    </location>
</feature>
<dbReference type="AlphaFoldDB" id="A0A8H7S5W2"/>
<accession>A0A8H7S5W2</accession>
<evidence type="ECO:0000313" key="2">
    <source>
        <dbReference type="EMBL" id="KAG2223256.1"/>
    </source>
</evidence>
<organism evidence="2 3">
    <name type="scientific">Circinella minor</name>
    <dbReference type="NCBI Taxonomy" id="1195481"/>
    <lineage>
        <taxon>Eukaryota</taxon>
        <taxon>Fungi</taxon>
        <taxon>Fungi incertae sedis</taxon>
        <taxon>Mucoromycota</taxon>
        <taxon>Mucoromycotina</taxon>
        <taxon>Mucoromycetes</taxon>
        <taxon>Mucorales</taxon>
        <taxon>Lichtheimiaceae</taxon>
        <taxon>Circinella</taxon>
    </lineage>
</organism>
<feature type="region of interest" description="Disordered" evidence="1">
    <location>
        <begin position="204"/>
        <end position="262"/>
    </location>
</feature>
<proteinExistence type="predicted"/>
<evidence type="ECO:0000256" key="1">
    <source>
        <dbReference type="SAM" id="MobiDB-lite"/>
    </source>
</evidence>
<evidence type="ECO:0000313" key="3">
    <source>
        <dbReference type="Proteomes" id="UP000646827"/>
    </source>
</evidence>
<reference evidence="2 3" key="1">
    <citation type="submission" date="2020-12" db="EMBL/GenBank/DDBJ databases">
        <title>Metabolic potential, ecology and presence of endohyphal bacteria is reflected in genomic diversity of Mucoromycotina.</title>
        <authorList>
            <person name="Muszewska A."/>
            <person name="Okrasinska A."/>
            <person name="Steczkiewicz K."/>
            <person name="Drgas O."/>
            <person name="Orlowska M."/>
            <person name="Perlinska-Lenart U."/>
            <person name="Aleksandrzak-Piekarczyk T."/>
            <person name="Szatraj K."/>
            <person name="Zielenkiewicz U."/>
            <person name="Pilsyk S."/>
            <person name="Malc E."/>
            <person name="Mieczkowski P."/>
            <person name="Kruszewska J.S."/>
            <person name="Biernat P."/>
            <person name="Pawlowska J."/>
        </authorList>
    </citation>
    <scope>NUCLEOTIDE SEQUENCE [LARGE SCALE GENOMIC DNA]</scope>
    <source>
        <strain evidence="2 3">CBS 142.35</strain>
    </source>
</reference>
<keyword evidence="3" id="KW-1185">Reference proteome</keyword>
<gene>
    <name evidence="2" type="ORF">INT45_006982</name>
</gene>
<dbReference type="EMBL" id="JAEPRB010000064">
    <property type="protein sequence ID" value="KAG2223256.1"/>
    <property type="molecule type" value="Genomic_DNA"/>
</dbReference>
<dbReference type="Proteomes" id="UP000646827">
    <property type="component" value="Unassembled WGS sequence"/>
</dbReference>
<dbReference type="OrthoDB" id="2267579at2759"/>
<feature type="compositionally biased region" description="Polar residues" evidence="1">
    <location>
        <begin position="244"/>
        <end position="262"/>
    </location>
</feature>
<protein>
    <submittedName>
        <fullName evidence="2">Uncharacterized protein</fullName>
    </submittedName>
</protein>
<name>A0A8H7S5W2_9FUNG</name>